<evidence type="ECO:0000313" key="4">
    <source>
        <dbReference type="EMBL" id="KAG2494287.1"/>
    </source>
</evidence>
<dbReference type="PROSITE" id="PS50011">
    <property type="entry name" value="PROTEIN_KINASE_DOM"/>
    <property type="match status" value="1"/>
</dbReference>
<feature type="region of interest" description="Disordered" evidence="1">
    <location>
        <begin position="1000"/>
        <end position="1024"/>
    </location>
</feature>
<dbReference type="Gene3D" id="1.10.510.10">
    <property type="entry name" value="Transferase(Phosphotransferase) domain 1"/>
    <property type="match status" value="1"/>
</dbReference>
<feature type="region of interest" description="Disordered" evidence="1">
    <location>
        <begin position="1130"/>
        <end position="1164"/>
    </location>
</feature>
<dbReference type="InterPro" id="IPR000719">
    <property type="entry name" value="Prot_kinase_dom"/>
</dbReference>
<dbReference type="PANTHER" id="PTHR44329:SF289">
    <property type="entry name" value="SERINE_THREONINE-PROTEIN KINASE VIK"/>
    <property type="match status" value="1"/>
</dbReference>
<feature type="chain" id="PRO_5032815621" description="Protein kinase domain-containing protein" evidence="2">
    <location>
        <begin position="18"/>
        <end position="1410"/>
    </location>
</feature>
<dbReference type="PANTHER" id="PTHR44329">
    <property type="entry name" value="SERINE/THREONINE-PROTEIN KINASE TNNI3K-RELATED"/>
    <property type="match status" value="1"/>
</dbReference>
<dbReference type="EMBL" id="JAEHOE010000032">
    <property type="protein sequence ID" value="KAG2494287.1"/>
    <property type="molecule type" value="Genomic_DNA"/>
</dbReference>
<feature type="region of interest" description="Disordered" evidence="1">
    <location>
        <begin position="1389"/>
        <end position="1410"/>
    </location>
</feature>
<feature type="compositionally biased region" description="Polar residues" evidence="1">
    <location>
        <begin position="670"/>
        <end position="681"/>
    </location>
</feature>
<comment type="caution">
    <text evidence="4">The sequence shown here is derived from an EMBL/GenBank/DDBJ whole genome shotgun (WGS) entry which is preliminary data.</text>
</comment>
<sequence>MSALRLALLTRAVGAHALAGTRLESCAEDLQLATGAKLIGLLGAAARLVEGRAEASLLLVSLAAAGPAAACLPAGEQLPLPSQPGAQGRHGVCVLPPWQAPPALDNASASQPALLDASALSSTAWGQLLSALEDACPPGAAGQAGDTPTPGCSVLLLPLTFGTQLIGAMLLALPGEAAAAPTPGPGPGPPPLLHALLTQPGALEELGACVAECCLGPVLPAVSQVCSSAALLSSCSSVHLLSTALTAALAGPLSSELFVDFGVRLALLPHKDAARGILFEDAAAQGFRAEPDTSSMRTTTAAAKVLYALGAGGGSGQLEGRDALHLQQPSLTHLAADSLSRGSAASGSEAAAGVSAAGAAPDGAPRDFAFQPQPLPGASGPADTSAQQLLGAVAAISSEGVFAHCVSRSYGRAGSRSPLSGSASFGTRGKATMFALTNTLASSLLAQAATTPLHSARGSLRMASNSSAGLRSYLRANTGAPPSAAPSPIRSSSRLGLAVETSTVAITTRTLPGSALRLASAIVSNIPAYLQESLQISEDVVEILRRKAAGSFLTLAAAWPAAGAGRGRPSRSASHGVEPAAAPGSHAQEDRPPLLSPSSPAFVLYCTSPSPLPRSLLEAARDTAAELLRVLLPAAACALEDACSEEWGIMRLLTAGGGAGAGHALPPSPNSTMRRSSTTLPLSLDTRASSGGSRERGRAQAGTGNGGIQAAALEAGSPQGPSSRQAASPSARGVPSTHSGVFGMAGSAPSLPARHPSRLGVAMSRSVEPPLTSLMSAAAQLLPMAAAPRPIVMTTSVGLDPGTSLGPGPGGGTGPMTSSASSSQLAYLPAPTTSTTTMQTTTGVLTGGGTWAGPSDGGLMYFEATLSHQRYGTTELEDLMSATPHDAASGEGGGGAGTPADGGVTPLMSTVMEAAPSEAEARQAQLVLMLNSFKAELSSARLEAASPGGRHAGDDVRALQLVKAIGTGGCAVVLLATLHALPVAVKVMRPVEEEVEAEEEKAAAAVPSGAVASRGNRQARPRTASRQLRMRIMLRGARELAVMTSISHPNIVQVYSYCTRVLVPETPPAPGGMPRLIVVPEGEPAPSPLCTVLIMEYCDMGSLADAIDTGLFVRAAKMAALAWAQQPRSGSHAYAEGPSRTEGTQGFSNTLSARAIGGPQSAGGSRMQSLLPSALASASSGGPIMRAVYLTLLEVALALRHLHSMGLVHCDVKPANVLLRSSATDPRGFTAKLTDFGFVNLLEKPAGEVRQAFPGAEDEGIEAPTHSALRYDDRTGTVTHMAPELFLQGTQVDSSIDIYALGILMWEVFTCRAPYQEYAENGFQDVPFKVVKEGLRPRFGPGAAHSFTLLAQDCWATPPLQRPTAAAVVTRLEELLAACGEVQGGRATAAGAARRSGPAEQVGAQPAAGQ</sequence>
<feature type="compositionally biased region" description="Low complexity" evidence="1">
    <location>
        <begin position="1389"/>
        <end position="1399"/>
    </location>
</feature>
<dbReference type="GO" id="GO:0004674">
    <property type="term" value="F:protein serine/threonine kinase activity"/>
    <property type="evidence" value="ECO:0007669"/>
    <property type="project" value="TreeGrafter"/>
</dbReference>
<dbReference type="Proteomes" id="UP000612055">
    <property type="component" value="Unassembled WGS sequence"/>
</dbReference>
<proteinExistence type="predicted"/>
<dbReference type="InterPro" id="IPR008271">
    <property type="entry name" value="Ser/Thr_kinase_AS"/>
</dbReference>
<feature type="domain" description="Protein kinase" evidence="3">
    <location>
        <begin position="959"/>
        <end position="1376"/>
    </location>
</feature>
<accession>A0A835Y321</accession>
<organism evidence="4 5">
    <name type="scientific">Edaphochlamys debaryana</name>
    <dbReference type="NCBI Taxonomy" id="47281"/>
    <lineage>
        <taxon>Eukaryota</taxon>
        <taxon>Viridiplantae</taxon>
        <taxon>Chlorophyta</taxon>
        <taxon>core chlorophytes</taxon>
        <taxon>Chlorophyceae</taxon>
        <taxon>CS clade</taxon>
        <taxon>Chlamydomonadales</taxon>
        <taxon>Chlamydomonadales incertae sedis</taxon>
        <taxon>Edaphochlamys</taxon>
    </lineage>
</organism>
<evidence type="ECO:0000256" key="1">
    <source>
        <dbReference type="SAM" id="MobiDB-lite"/>
    </source>
</evidence>
<name>A0A835Y321_9CHLO</name>
<dbReference type="SUPFAM" id="SSF56112">
    <property type="entry name" value="Protein kinase-like (PK-like)"/>
    <property type="match status" value="1"/>
</dbReference>
<dbReference type="Gene3D" id="3.30.200.20">
    <property type="entry name" value="Phosphorylase Kinase, domain 1"/>
    <property type="match status" value="1"/>
</dbReference>
<feature type="region of interest" description="Disordered" evidence="1">
    <location>
        <begin position="562"/>
        <end position="593"/>
    </location>
</feature>
<feature type="region of interest" description="Disordered" evidence="1">
    <location>
        <begin position="356"/>
        <end position="384"/>
    </location>
</feature>
<feature type="region of interest" description="Disordered" evidence="1">
    <location>
        <begin position="797"/>
        <end position="827"/>
    </location>
</feature>
<reference evidence="4" key="1">
    <citation type="journal article" date="2020" name="bioRxiv">
        <title>Comparative genomics of Chlamydomonas.</title>
        <authorList>
            <person name="Craig R.J."/>
            <person name="Hasan A.R."/>
            <person name="Ness R.W."/>
            <person name="Keightley P.D."/>
        </authorList>
    </citation>
    <scope>NUCLEOTIDE SEQUENCE</scope>
    <source>
        <strain evidence="4">CCAP 11/70</strain>
    </source>
</reference>
<keyword evidence="5" id="KW-1185">Reference proteome</keyword>
<dbReference type="SMART" id="SM00220">
    <property type="entry name" value="S_TKc"/>
    <property type="match status" value="1"/>
</dbReference>
<feature type="compositionally biased region" description="Low complexity" evidence="1">
    <location>
        <begin position="1003"/>
        <end position="1013"/>
    </location>
</feature>
<dbReference type="Pfam" id="PF00069">
    <property type="entry name" value="Pkinase"/>
    <property type="match status" value="1"/>
</dbReference>
<evidence type="ECO:0000313" key="5">
    <source>
        <dbReference type="Proteomes" id="UP000612055"/>
    </source>
</evidence>
<gene>
    <name evidence="4" type="ORF">HYH03_007640</name>
</gene>
<feature type="region of interest" description="Disordered" evidence="1">
    <location>
        <begin position="663"/>
        <end position="753"/>
    </location>
</feature>
<evidence type="ECO:0000259" key="3">
    <source>
        <dbReference type="PROSITE" id="PS50011"/>
    </source>
</evidence>
<feature type="signal peptide" evidence="2">
    <location>
        <begin position="1"/>
        <end position="17"/>
    </location>
</feature>
<feature type="compositionally biased region" description="Low complexity" evidence="1">
    <location>
        <begin position="717"/>
        <end position="733"/>
    </location>
</feature>
<feature type="compositionally biased region" description="Polar residues" evidence="1">
    <location>
        <begin position="1141"/>
        <end position="1152"/>
    </location>
</feature>
<dbReference type="OrthoDB" id="542487at2759"/>
<protein>
    <recommendedName>
        <fullName evidence="3">Protein kinase domain-containing protein</fullName>
    </recommendedName>
</protein>
<evidence type="ECO:0000256" key="2">
    <source>
        <dbReference type="SAM" id="SignalP"/>
    </source>
</evidence>
<dbReference type="GO" id="GO:0005524">
    <property type="term" value="F:ATP binding"/>
    <property type="evidence" value="ECO:0007669"/>
    <property type="project" value="InterPro"/>
</dbReference>
<keyword evidence="2" id="KW-0732">Signal</keyword>
<dbReference type="InterPro" id="IPR011009">
    <property type="entry name" value="Kinase-like_dom_sf"/>
</dbReference>
<dbReference type="InterPro" id="IPR051681">
    <property type="entry name" value="Ser/Thr_Kinases-Pseudokinases"/>
</dbReference>
<dbReference type="PROSITE" id="PS00108">
    <property type="entry name" value="PROTEIN_KINASE_ST"/>
    <property type="match status" value="1"/>
</dbReference>
<feature type="compositionally biased region" description="Gly residues" evidence="1">
    <location>
        <begin position="805"/>
        <end position="814"/>
    </location>
</feature>